<dbReference type="Gene3D" id="3.30.70.330">
    <property type="match status" value="1"/>
</dbReference>
<dbReference type="Proteomes" id="UP000036987">
    <property type="component" value="Unassembled WGS sequence"/>
</dbReference>
<feature type="region of interest" description="Disordered" evidence="2">
    <location>
        <begin position="616"/>
        <end position="641"/>
    </location>
</feature>
<feature type="compositionally biased region" description="Basic and acidic residues" evidence="2">
    <location>
        <begin position="569"/>
        <end position="582"/>
    </location>
</feature>
<feature type="compositionally biased region" description="Acidic residues" evidence="2">
    <location>
        <begin position="259"/>
        <end position="269"/>
    </location>
</feature>
<feature type="compositionally biased region" description="Polar residues" evidence="2">
    <location>
        <begin position="530"/>
        <end position="539"/>
    </location>
</feature>
<feature type="region of interest" description="Disordered" evidence="2">
    <location>
        <begin position="249"/>
        <end position="269"/>
    </location>
</feature>
<feature type="region of interest" description="Disordered" evidence="2">
    <location>
        <begin position="530"/>
        <end position="586"/>
    </location>
</feature>
<comment type="caution">
    <text evidence="4">The sequence shown here is derived from an EMBL/GenBank/DDBJ whole genome shotgun (WGS) entry which is preliminary data.</text>
</comment>
<evidence type="ECO:0000256" key="2">
    <source>
        <dbReference type="SAM" id="MobiDB-lite"/>
    </source>
</evidence>
<keyword evidence="1" id="KW-0694">RNA-binding</keyword>
<feature type="compositionally biased region" description="Polar residues" evidence="2">
    <location>
        <begin position="300"/>
        <end position="312"/>
    </location>
</feature>
<dbReference type="PANTHER" id="PTHR23099:SF0">
    <property type="entry name" value="GERM CELL NUCLEAR ACIDIC PROTEIN"/>
    <property type="match status" value="1"/>
</dbReference>
<sequence length="641" mass="71214">MVTVGGVTSGNAQEEDEVAIEKLRIHVSGVSNNVKEEDVEKTFSSLGRVSGVELISRPDGRRFAYMDFEPNSKKSLAKLYATYCGCVWKGGKIKLQKAKEHYIDRLKREWLESSQSESIEQVTKDEPKTLEKPKSMFQENVDTHLKIFFPKLNKMKPLAFKGSGKHKYSFQRIEIPPLPIHFCDCEEHCLPLAETNCKSFEYPTNQISAIGKKEINVMNSVMQKLFEKEMDDDAADVNISHVSEANILKHSDNNTPDYEMNEAEETDDDNFVMNFGSGDSDSMLDMFQTEGGGVQDGKNPISTTQSITSKGNSGKRQKMGSDSQLEVISEVQADTKSKQKESPPFVALDRKRVPWKQLVGESKDSTFSVSQLLPSTDSTKSGRSESCDKSKKTKKVFIQMDEGHSSMSSEVSDALESAEETSSEDNSITEQSENELDNAVIKTSALEESSQELQNKSTSFIDQHQSNENPVSNQFGRGSSWLQKSSWMQLVGGTTNTFSISQLVPDIDKLKSTIPKSYDVDASSKVTKVTSYSNLNSSSKHPKGNKTIRAEKSVGDSDSKKTSPIASNEPDKSQNEPEKLGENCDDTLSTDTGKVCLFMRNADSVMQWTKIRAAVRGKFTKRDQTGSAEGSKKWSKKRKSG</sequence>
<feature type="region of interest" description="Disordered" evidence="2">
    <location>
        <begin position="283"/>
        <end position="324"/>
    </location>
</feature>
<dbReference type="SUPFAM" id="SSF54928">
    <property type="entry name" value="RNA-binding domain, RBD"/>
    <property type="match status" value="1"/>
</dbReference>
<gene>
    <name evidence="4" type="ORF">ZOSMA_50G00260</name>
</gene>
<feature type="compositionally biased region" description="Basic and acidic residues" evidence="2">
    <location>
        <begin position="380"/>
        <end position="390"/>
    </location>
</feature>
<dbReference type="InterPro" id="IPR035979">
    <property type="entry name" value="RBD_domain_sf"/>
</dbReference>
<proteinExistence type="predicted"/>
<dbReference type="AlphaFoldDB" id="A0A0K9P074"/>
<dbReference type="PROSITE" id="PS50102">
    <property type="entry name" value="RRM"/>
    <property type="match status" value="1"/>
</dbReference>
<evidence type="ECO:0000256" key="1">
    <source>
        <dbReference type="PROSITE-ProRule" id="PRU00176"/>
    </source>
</evidence>
<evidence type="ECO:0000259" key="3">
    <source>
        <dbReference type="PROSITE" id="PS50102"/>
    </source>
</evidence>
<accession>A0A0K9P074</accession>
<reference evidence="5" key="1">
    <citation type="journal article" date="2016" name="Nature">
        <title>The genome of the seagrass Zostera marina reveals angiosperm adaptation to the sea.</title>
        <authorList>
            <person name="Olsen J.L."/>
            <person name="Rouze P."/>
            <person name="Verhelst B."/>
            <person name="Lin Y.-C."/>
            <person name="Bayer T."/>
            <person name="Collen J."/>
            <person name="Dattolo E."/>
            <person name="De Paoli E."/>
            <person name="Dittami S."/>
            <person name="Maumus F."/>
            <person name="Michel G."/>
            <person name="Kersting A."/>
            <person name="Lauritano C."/>
            <person name="Lohaus R."/>
            <person name="Toepel M."/>
            <person name="Tonon T."/>
            <person name="Vanneste K."/>
            <person name="Amirebrahimi M."/>
            <person name="Brakel J."/>
            <person name="Bostroem C."/>
            <person name="Chovatia M."/>
            <person name="Grimwood J."/>
            <person name="Jenkins J.W."/>
            <person name="Jueterbock A."/>
            <person name="Mraz A."/>
            <person name="Stam W.T."/>
            <person name="Tice H."/>
            <person name="Bornberg-Bauer E."/>
            <person name="Green P.J."/>
            <person name="Pearson G.A."/>
            <person name="Procaccini G."/>
            <person name="Duarte C.M."/>
            <person name="Schmutz J."/>
            <person name="Reusch T.B.H."/>
            <person name="Van de Peer Y."/>
        </authorList>
    </citation>
    <scope>NUCLEOTIDE SEQUENCE [LARGE SCALE GENOMIC DNA]</scope>
    <source>
        <strain evidence="5">cv. Finnish</strain>
    </source>
</reference>
<dbReference type="OMA" id="CVWKGGK"/>
<feature type="compositionally biased region" description="Polar residues" evidence="2">
    <location>
        <begin position="446"/>
        <end position="477"/>
    </location>
</feature>
<feature type="domain" description="RRM" evidence="3">
    <location>
        <begin position="23"/>
        <end position="100"/>
    </location>
</feature>
<dbReference type="EMBL" id="LFYR01001452">
    <property type="protein sequence ID" value="KMZ61612.1"/>
    <property type="molecule type" value="Genomic_DNA"/>
</dbReference>
<evidence type="ECO:0000313" key="4">
    <source>
        <dbReference type="EMBL" id="KMZ61612.1"/>
    </source>
</evidence>
<dbReference type="GO" id="GO:0003723">
    <property type="term" value="F:RNA binding"/>
    <property type="evidence" value="ECO:0007669"/>
    <property type="project" value="UniProtKB-UniRule"/>
</dbReference>
<keyword evidence="5" id="KW-1185">Reference proteome</keyword>
<dbReference type="GO" id="GO:0005634">
    <property type="term" value="C:nucleus"/>
    <property type="evidence" value="ECO:0000318"/>
    <property type="project" value="GO_Central"/>
</dbReference>
<dbReference type="SMART" id="SM00360">
    <property type="entry name" value="RRM"/>
    <property type="match status" value="1"/>
</dbReference>
<dbReference type="PANTHER" id="PTHR23099">
    <property type="entry name" value="TRANSCRIPTIONAL REGULATOR"/>
    <property type="match status" value="1"/>
</dbReference>
<dbReference type="InterPro" id="IPR000504">
    <property type="entry name" value="RRM_dom"/>
</dbReference>
<organism evidence="4 5">
    <name type="scientific">Zostera marina</name>
    <name type="common">Eelgrass</name>
    <dbReference type="NCBI Taxonomy" id="29655"/>
    <lineage>
        <taxon>Eukaryota</taxon>
        <taxon>Viridiplantae</taxon>
        <taxon>Streptophyta</taxon>
        <taxon>Embryophyta</taxon>
        <taxon>Tracheophyta</taxon>
        <taxon>Spermatophyta</taxon>
        <taxon>Magnoliopsida</taxon>
        <taxon>Liliopsida</taxon>
        <taxon>Zosteraceae</taxon>
        <taxon>Zostera</taxon>
    </lineage>
</organism>
<name>A0A0K9P074_ZOSMR</name>
<dbReference type="STRING" id="29655.A0A0K9P074"/>
<feature type="region of interest" description="Disordered" evidence="2">
    <location>
        <begin position="364"/>
        <end position="477"/>
    </location>
</feature>
<dbReference type="InterPro" id="IPR012677">
    <property type="entry name" value="Nucleotide-bd_a/b_plait_sf"/>
</dbReference>
<evidence type="ECO:0000313" key="5">
    <source>
        <dbReference type="Proteomes" id="UP000036987"/>
    </source>
</evidence>
<feature type="compositionally biased region" description="Basic and acidic residues" evidence="2">
    <location>
        <begin position="548"/>
        <end position="561"/>
    </location>
</feature>
<dbReference type="OrthoDB" id="21643at2759"/>
<protein>
    <recommendedName>
        <fullName evidence="3">RRM domain-containing protein</fullName>
    </recommendedName>
</protein>
<feature type="compositionally biased region" description="Polar residues" evidence="2">
    <location>
        <begin position="365"/>
        <end position="379"/>
    </location>
</feature>